<comment type="subcellular location">
    <subcellularLocation>
        <location evidence="1">Cell envelope</location>
    </subcellularLocation>
</comment>
<dbReference type="Proteomes" id="UP000322214">
    <property type="component" value="Chromosome"/>
</dbReference>
<dbReference type="EMBL" id="CP042912">
    <property type="protein sequence ID" value="QEG20900.1"/>
    <property type="molecule type" value="Genomic_DNA"/>
</dbReference>
<sequence>MSESIQTSPTPATAPTVAQDREFEIQIETNPIGLELRELVAKSGQLTDIIRGVAEVVCRETECLALWISQREPQSGELRTHPLTDENTSSVAEVAGEKLPHLISTTIETGILGTVQISENHSIVASSVGLTPERCDMVFTGCFVHTSGTTRHQQWMMKIGSQTIEQWIRQSELGRSQKQAKFVGDALSLCGMLDRSTSKREAANYLVNHLRRLLGVSQVVCCDGKTPERSRLLAISEVEQFDPHSESSRVILSAGSTGIGAAEPIVFSPNSNGTTDASNIANVSNANAVQTLVLEAYCKANRFASCVSVPMQDHEGNATGSILVASNEDSFSELQLTQLQQFAAINGAHLDVVRRANLKGSELVAERIKRIPSKNWFRFGWKAAAALALLMCIPIPYRVACDCEIQPVTRRFVSAPYTGPLERSVVRPGEVVSKDQVLAYMDGRQLQLELTGVEAEHQAARRRHSSALAQGEVAQSQIARSEMRKLETRIKSLNDQLSRLEIRSPYDGIVISGDLDKAQGATMEIGQTLFEVAPLDDMLAEVAIPESEIQYVSGTNSVAIKLNAFPYRTFYGEVNTINPSAEMLNDESVFVADVKLVDDESVIRPGMKGSAKIKTSWRPIGWNLFHNAWESVRCWTIW</sequence>
<dbReference type="GO" id="GO:0030313">
    <property type="term" value="C:cell envelope"/>
    <property type="evidence" value="ECO:0007669"/>
    <property type="project" value="UniProtKB-SubCell"/>
</dbReference>
<dbReference type="Pfam" id="PF25954">
    <property type="entry name" value="Beta-barrel_RND_2"/>
    <property type="match status" value="1"/>
</dbReference>
<dbReference type="Gene3D" id="2.40.30.170">
    <property type="match status" value="1"/>
</dbReference>
<evidence type="ECO:0000256" key="1">
    <source>
        <dbReference type="ARBA" id="ARBA00004196"/>
    </source>
</evidence>
<dbReference type="InterPro" id="IPR050465">
    <property type="entry name" value="UPF0194_transport"/>
</dbReference>
<evidence type="ECO:0000313" key="5">
    <source>
        <dbReference type="EMBL" id="QEG20900.1"/>
    </source>
</evidence>
<dbReference type="AlphaFoldDB" id="A0A5B9P7H2"/>
<dbReference type="OrthoDB" id="9806939at2"/>
<reference evidence="5 6" key="1">
    <citation type="submission" date="2019-08" db="EMBL/GenBank/DDBJ databases">
        <title>Deep-cultivation of Planctomycetes and their phenomic and genomic characterization uncovers novel biology.</title>
        <authorList>
            <person name="Wiegand S."/>
            <person name="Jogler M."/>
            <person name="Boedeker C."/>
            <person name="Pinto D."/>
            <person name="Vollmers J."/>
            <person name="Rivas-Marin E."/>
            <person name="Kohn T."/>
            <person name="Peeters S.H."/>
            <person name="Heuer A."/>
            <person name="Rast P."/>
            <person name="Oberbeckmann S."/>
            <person name="Bunk B."/>
            <person name="Jeske O."/>
            <person name="Meyerdierks A."/>
            <person name="Storesund J.E."/>
            <person name="Kallscheuer N."/>
            <person name="Luecker S."/>
            <person name="Lage O.M."/>
            <person name="Pohl T."/>
            <person name="Merkel B.J."/>
            <person name="Hornburger P."/>
            <person name="Mueller R.-W."/>
            <person name="Bruemmer F."/>
            <person name="Labrenz M."/>
            <person name="Spormann A.M."/>
            <person name="Op den Camp H."/>
            <person name="Overmann J."/>
            <person name="Amann R."/>
            <person name="Jetten M.S.M."/>
            <person name="Mascher T."/>
            <person name="Medema M.H."/>
            <person name="Devos D.P."/>
            <person name="Kaster A.-K."/>
            <person name="Ovreas L."/>
            <person name="Rohde M."/>
            <person name="Galperin M.Y."/>
            <person name="Jogler C."/>
        </authorList>
    </citation>
    <scope>NUCLEOTIDE SEQUENCE [LARGE SCALE GENOMIC DNA]</scope>
    <source>
        <strain evidence="5 6">FC18</strain>
    </source>
</reference>
<accession>A0A5B9P7H2</accession>
<dbReference type="RefSeq" id="WP_075085170.1">
    <property type="nucleotide sequence ID" value="NZ_CP042912.1"/>
</dbReference>
<evidence type="ECO:0000313" key="6">
    <source>
        <dbReference type="Proteomes" id="UP000322214"/>
    </source>
</evidence>
<evidence type="ECO:0000256" key="3">
    <source>
        <dbReference type="SAM" id="Coils"/>
    </source>
</evidence>
<keyword evidence="6" id="KW-1185">Reference proteome</keyword>
<dbReference type="PANTHER" id="PTHR32347">
    <property type="entry name" value="EFFLUX SYSTEM COMPONENT YKNX-RELATED"/>
    <property type="match status" value="1"/>
</dbReference>
<feature type="domain" description="CusB-like beta-barrel" evidence="4">
    <location>
        <begin position="541"/>
        <end position="614"/>
    </location>
</feature>
<dbReference type="InterPro" id="IPR058792">
    <property type="entry name" value="Beta-barrel_RND_2"/>
</dbReference>
<dbReference type="KEGG" id="mff:MFFC18_07510"/>
<dbReference type="Gene3D" id="2.40.50.100">
    <property type="match status" value="1"/>
</dbReference>
<dbReference type="PANTHER" id="PTHR32347:SF23">
    <property type="entry name" value="BLL5650 PROTEIN"/>
    <property type="match status" value="1"/>
</dbReference>
<name>A0A5B9P7H2_9BACT</name>
<gene>
    <name evidence="5" type="ORF">MFFC18_07510</name>
</gene>
<organism evidence="5 6">
    <name type="scientific">Mariniblastus fucicola</name>
    <dbReference type="NCBI Taxonomy" id="980251"/>
    <lineage>
        <taxon>Bacteria</taxon>
        <taxon>Pseudomonadati</taxon>
        <taxon>Planctomycetota</taxon>
        <taxon>Planctomycetia</taxon>
        <taxon>Pirellulales</taxon>
        <taxon>Pirellulaceae</taxon>
        <taxon>Mariniblastus</taxon>
    </lineage>
</organism>
<protein>
    <submittedName>
        <fullName evidence="5">Macrolide transporter subunit MacA</fullName>
    </submittedName>
</protein>
<dbReference type="STRING" id="980251.GCA_001642875_02950"/>
<keyword evidence="2 3" id="KW-0175">Coiled coil</keyword>
<dbReference type="SUPFAM" id="SSF111369">
    <property type="entry name" value="HlyD-like secretion proteins"/>
    <property type="match status" value="1"/>
</dbReference>
<evidence type="ECO:0000259" key="4">
    <source>
        <dbReference type="Pfam" id="PF25954"/>
    </source>
</evidence>
<feature type="coiled-coil region" evidence="3">
    <location>
        <begin position="476"/>
        <end position="503"/>
    </location>
</feature>
<proteinExistence type="predicted"/>
<evidence type="ECO:0000256" key="2">
    <source>
        <dbReference type="ARBA" id="ARBA00023054"/>
    </source>
</evidence>